<dbReference type="AlphaFoldDB" id="A0A8A2U964"/>
<evidence type="ECO:0000313" key="1">
    <source>
        <dbReference type="EMBL" id="QSW85146.1"/>
    </source>
</evidence>
<accession>A0A8A2U964</accession>
<dbReference type="EMBL" id="CP071463">
    <property type="protein sequence ID" value="QSW85146.1"/>
    <property type="molecule type" value="Genomic_DNA"/>
</dbReference>
<dbReference type="Pfam" id="PF20358">
    <property type="entry name" value="DUF6653"/>
    <property type="match status" value="1"/>
</dbReference>
<reference evidence="1 2" key="1">
    <citation type="journal article" date="2006" name="Int. J. Syst. Evol. Microbiol.">
        <title>Haloterrigena longa sp. nov. and Haloterrigena limicola sp. nov., extremely halophilic archaea isolated from a salt lake.</title>
        <authorList>
            <person name="Cui H.L."/>
            <person name="Tohty D."/>
            <person name="Zhou P.J."/>
            <person name="Liu S.J."/>
        </authorList>
    </citation>
    <scope>NUCLEOTIDE SEQUENCE [LARGE SCALE GENOMIC DNA]</scope>
    <source>
        <strain evidence="1 2">ABH32</strain>
    </source>
</reference>
<dbReference type="Proteomes" id="UP000663191">
    <property type="component" value="Chromosome"/>
</dbReference>
<keyword evidence="2" id="KW-1185">Reference proteome</keyword>
<proteinExistence type="predicted"/>
<evidence type="ECO:0000313" key="2">
    <source>
        <dbReference type="Proteomes" id="UP000663191"/>
    </source>
</evidence>
<name>A0A8A2U964_9EURY</name>
<dbReference type="OrthoDB" id="333419at2157"/>
<organism evidence="1 2">
    <name type="scientific">Natrinema longum</name>
    <dbReference type="NCBI Taxonomy" id="370324"/>
    <lineage>
        <taxon>Archaea</taxon>
        <taxon>Methanobacteriati</taxon>
        <taxon>Methanobacteriota</taxon>
        <taxon>Stenosarchaea group</taxon>
        <taxon>Halobacteria</taxon>
        <taxon>Halobacteriales</taxon>
        <taxon>Natrialbaceae</taxon>
        <taxon>Natrinema</taxon>
    </lineage>
</organism>
<dbReference type="GeneID" id="63185509"/>
<dbReference type="KEGG" id="hlo:J0X27_17155"/>
<dbReference type="InterPro" id="IPR046595">
    <property type="entry name" value="DUF6653"/>
</dbReference>
<sequence length="149" mass="16901">MLPDFVWDRHSNPKSGWTRLLAYPLLIAAGYTRRWRVLGVTVLFVLLNPVLFPEPESPSDDWMATVVRAERQWSDRGRSFIGVGFPQVLNLVQLPVFAYNIYAVYERQPLETVVATAATMGLKLWFVAELVRRYDGADTASASRSGGRR</sequence>
<gene>
    <name evidence="1" type="ORF">J0X27_17155</name>
</gene>
<protein>
    <submittedName>
        <fullName evidence="1">Uncharacterized protein</fullName>
    </submittedName>
</protein>
<dbReference type="RefSeq" id="WP_207270353.1">
    <property type="nucleotide sequence ID" value="NZ_CP071463.1"/>
</dbReference>